<keyword evidence="3" id="KW-1185">Reference proteome</keyword>
<dbReference type="Proteomes" id="UP000053470">
    <property type="component" value="Unassembled WGS sequence"/>
</dbReference>
<name>A0ABF7RD03_RALSL</name>
<evidence type="ECO:0000256" key="1">
    <source>
        <dbReference type="SAM" id="Phobius"/>
    </source>
</evidence>
<keyword evidence="1" id="KW-1133">Transmembrane helix</keyword>
<feature type="transmembrane region" description="Helical" evidence="1">
    <location>
        <begin position="144"/>
        <end position="162"/>
    </location>
</feature>
<feature type="transmembrane region" description="Helical" evidence="1">
    <location>
        <begin position="211"/>
        <end position="228"/>
    </location>
</feature>
<evidence type="ECO:0000313" key="3">
    <source>
        <dbReference type="Proteomes" id="UP000053470"/>
    </source>
</evidence>
<organism evidence="2 3">
    <name type="scientific">Ralstonia solanacearum IPO1609</name>
    <dbReference type="NCBI Taxonomy" id="564066"/>
    <lineage>
        <taxon>Bacteria</taxon>
        <taxon>Pseudomonadati</taxon>
        <taxon>Pseudomonadota</taxon>
        <taxon>Betaproteobacteria</taxon>
        <taxon>Burkholderiales</taxon>
        <taxon>Burkholderiaceae</taxon>
        <taxon>Ralstonia</taxon>
        <taxon>Ralstonia solanacearum species complex</taxon>
    </lineage>
</organism>
<feature type="transmembrane region" description="Helical" evidence="1">
    <location>
        <begin position="31"/>
        <end position="50"/>
    </location>
</feature>
<keyword evidence="1 2" id="KW-0812">Transmembrane</keyword>
<protein>
    <submittedName>
        <fullName evidence="2">Hypothetical transmembrane protein</fullName>
    </submittedName>
</protein>
<sequence>MNVKAFGKAGGIMTASTRHPLLISDHALQQTVGWIALLMPVTVRVFALAFDHIWTTNSISAYYYTSLRDVFVGSLAVGGLVLAFFRTGHPRDRWVTISAGVSAIGIGLFPMGIIPSAITPQQAATPDAEARLIDALQHGPHGPLGYHFYFVGAFFLLAFYLVTFGFRVNTPANPTPQKRRRNWVYVICGCLMGFAFGWIAMLWLLGGEASIFWPETLAVMSFAGAWLVKGQLVLKDQPSRSPELHGRQGKFRRRWPAIRRYRALHRQ</sequence>
<reference evidence="2" key="1">
    <citation type="submission" date="2014-11" db="EMBL/GenBank/DDBJ databases">
        <authorList>
            <person name="Genoscope - CEA"/>
        </authorList>
    </citation>
    <scope>NUCLEOTIDE SEQUENCE</scope>
    <source>
        <strain evidence="2">IPO1609</strain>
    </source>
</reference>
<gene>
    <name evidence="2" type="ORF">RSIPO_01362</name>
</gene>
<proteinExistence type="predicted"/>
<dbReference type="AlphaFoldDB" id="A0ABF7RD03"/>
<feature type="transmembrane region" description="Helical" evidence="1">
    <location>
        <begin position="183"/>
        <end position="205"/>
    </location>
</feature>
<evidence type="ECO:0000313" key="2">
    <source>
        <dbReference type="EMBL" id="CEJ19207.1"/>
    </source>
</evidence>
<dbReference type="EMBL" id="LN651282">
    <property type="protein sequence ID" value="CEJ19207.1"/>
    <property type="molecule type" value="Genomic_DNA"/>
</dbReference>
<feature type="transmembrane region" description="Helical" evidence="1">
    <location>
        <begin position="62"/>
        <end position="85"/>
    </location>
</feature>
<feature type="transmembrane region" description="Helical" evidence="1">
    <location>
        <begin position="97"/>
        <end position="118"/>
    </location>
</feature>
<keyword evidence="1" id="KW-0472">Membrane</keyword>
<reference evidence="2" key="2">
    <citation type="submission" date="2022-04" db="EMBL/GenBank/DDBJ databases">
        <title>Genomic draft of R. solanacearum strain IPO1609, a phylotype IIB1/biovar 2/race 3 strain isolated from potato in Europe.</title>
        <authorList>
            <person name="Boucher C."/>
            <person name="Carrere S."/>
            <person name="Dossat C."/>
            <person name="Elbaz M."/>
            <person name="Genin S."/>
            <person name="Gouzy J."/>
            <person name="Prior P."/>
            <person name="Segurens B."/>
            <person name="Wincker P."/>
        </authorList>
    </citation>
    <scope>NUCLEOTIDE SEQUENCE</scope>
    <source>
        <strain evidence="2">IPO1609</strain>
    </source>
</reference>
<accession>A0ABF7RD03</accession>